<reference evidence="8" key="2">
    <citation type="submission" date="2020-09" db="EMBL/GenBank/DDBJ databases">
        <authorList>
            <person name="Sun Q."/>
            <person name="Zhou Y."/>
        </authorList>
    </citation>
    <scope>NUCLEOTIDE SEQUENCE</scope>
    <source>
        <strain evidence="8">CGMCC 1.15760</strain>
    </source>
</reference>
<evidence type="ECO:0000259" key="7">
    <source>
        <dbReference type="Pfam" id="PF00291"/>
    </source>
</evidence>
<proteinExistence type="inferred from homology"/>
<evidence type="ECO:0000256" key="4">
    <source>
        <dbReference type="ARBA" id="ARBA00022679"/>
    </source>
</evidence>
<dbReference type="GO" id="GO:0016740">
    <property type="term" value="F:transferase activity"/>
    <property type="evidence" value="ECO:0007669"/>
    <property type="project" value="UniProtKB-KW"/>
</dbReference>
<evidence type="ECO:0000256" key="3">
    <source>
        <dbReference type="ARBA" id="ARBA00022605"/>
    </source>
</evidence>
<keyword evidence="5" id="KW-0663">Pyridoxal phosphate</keyword>
<keyword evidence="9" id="KW-1185">Reference proteome</keyword>
<evidence type="ECO:0000313" key="9">
    <source>
        <dbReference type="Proteomes" id="UP000616608"/>
    </source>
</evidence>
<dbReference type="FunFam" id="3.40.50.1100:FF:000118">
    <property type="entry name" value="Related to CYS4-cystathionine beta-synthase"/>
    <property type="match status" value="1"/>
</dbReference>
<dbReference type="RefSeq" id="WP_188613181.1">
    <property type="nucleotide sequence ID" value="NZ_BMJT01000001.1"/>
</dbReference>
<keyword evidence="6" id="KW-0198">Cysteine biosynthesis</keyword>
<gene>
    <name evidence="8" type="ORF">GCM10007425_02380</name>
</gene>
<dbReference type="InterPro" id="IPR050214">
    <property type="entry name" value="Cys_Synth/Cystath_Beta-Synth"/>
</dbReference>
<dbReference type="Proteomes" id="UP000616608">
    <property type="component" value="Unassembled WGS sequence"/>
</dbReference>
<evidence type="ECO:0000256" key="2">
    <source>
        <dbReference type="ARBA" id="ARBA00007103"/>
    </source>
</evidence>
<evidence type="ECO:0000256" key="6">
    <source>
        <dbReference type="ARBA" id="ARBA00023192"/>
    </source>
</evidence>
<dbReference type="CDD" id="cd01561">
    <property type="entry name" value="CBS_like"/>
    <property type="match status" value="1"/>
</dbReference>
<evidence type="ECO:0000256" key="1">
    <source>
        <dbReference type="ARBA" id="ARBA00001933"/>
    </source>
</evidence>
<comment type="cofactor">
    <cofactor evidence="1">
        <name>pyridoxal 5'-phosphate</name>
        <dbReference type="ChEBI" id="CHEBI:597326"/>
    </cofactor>
</comment>
<dbReference type="Gene3D" id="3.40.50.1100">
    <property type="match status" value="2"/>
</dbReference>
<dbReference type="GO" id="GO:0019344">
    <property type="term" value="P:cysteine biosynthetic process"/>
    <property type="evidence" value="ECO:0007669"/>
    <property type="project" value="UniProtKB-KW"/>
</dbReference>
<evidence type="ECO:0000256" key="5">
    <source>
        <dbReference type="ARBA" id="ARBA00022898"/>
    </source>
</evidence>
<dbReference type="EMBL" id="BMJT01000001">
    <property type="protein sequence ID" value="GGG11582.1"/>
    <property type="molecule type" value="Genomic_DNA"/>
</dbReference>
<comment type="caution">
    <text evidence="8">The sequence shown here is derived from an EMBL/GenBank/DDBJ whole genome shotgun (WGS) entry which is preliminary data.</text>
</comment>
<organism evidence="8 9">
    <name type="scientific">Lysinibacillus alkalisoli</name>
    <dbReference type="NCBI Taxonomy" id="1911548"/>
    <lineage>
        <taxon>Bacteria</taxon>
        <taxon>Bacillati</taxon>
        <taxon>Bacillota</taxon>
        <taxon>Bacilli</taxon>
        <taxon>Bacillales</taxon>
        <taxon>Bacillaceae</taxon>
        <taxon>Lysinibacillus</taxon>
    </lineage>
</organism>
<accession>A0A917D7G5</accession>
<name>A0A917D7G5_9BACI</name>
<dbReference type="FunFam" id="3.40.50.1100:FF:000016">
    <property type="entry name" value="Cysteine synthase A"/>
    <property type="match status" value="1"/>
</dbReference>
<dbReference type="Pfam" id="PF00291">
    <property type="entry name" value="PALP"/>
    <property type="match status" value="1"/>
</dbReference>
<keyword evidence="4" id="KW-0808">Transferase</keyword>
<reference evidence="8" key="1">
    <citation type="journal article" date="2014" name="Int. J. Syst. Evol. Microbiol.">
        <title>Complete genome sequence of Corynebacterium casei LMG S-19264T (=DSM 44701T), isolated from a smear-ripened cheese.</title>
        <authorList>
            <consortium name="US DOE Joint Genome Institute (JGI-PGF)"/>
            <person name="Walter F."/>
            <person name="Albersmeier A."/>
            <person name="Kalinowski J."/>
            <person name="Ruckert C."/>
        </authorList>
    </citation>
    <scope>NUCLEOTIDE SEQUENCE</scope>
    <source>
        <strain evidence="8">CGMCC 1.15760</strain>
    </source>
</reference>
<comment type="similarity">
    <text evidence="2">Belongs to the cysteine synthase/cystathionine beta-synthase family.</text>
</comment>
<evidence type="ECO:0000313" key="8">
    <source>
        <dbReference type="EMBL" id="GGG11582.1"/>
    </source>
</evidence>
<dbReference type="PANTHER" id="PTHR10314">
    <property type="entry name" value="CYSTATHIONINE BETA-SYNTHASE"/>
    <property type="match status" value="1"/>
</dbReference>
<protein>
    <submittedName>
        <fullName evidence="8">Cysteine synthase</fullName>
    </submittedName>
</protein>
<dbReference type="AlphaFoldDB" id="A0A917D7G5"/>
<dbReference type="InterPro" id="IPR001926">
    <property type="entry name" value="TrpB-like_PALP"/>
</dbReference>
<keyword evidence="3" id="KW-0028">Amino-acid biosynthesis</keyword>
<feature type="domain" description="Tryptophan synthase beta chain-like PALP" evidence="7">
    <location>
        <begin position="8"/>
        <end position="292"/>
    </location>
</feature>
<dbReference type="SUPFAM" id="SSF53686">
    <property type="entry name" value="Tryptophan synthase beta subunit-like PLP-dependent enzymes"/>
    <property type="match status" value="1"/>
</dbReference>
<sequence length="310" mass="33517">MNTYQKLTSLIGNTPLYELETSVPSSNARILAKLEMMSVGGSVKDRLGFYIIEQALKTRKLHQGGTVIEPTAGNTAIGLALAAIHFKVHAIFVIPQGFSQEKQTLARALGATIVNTPKELGMKGAVAKARELVQEIEGAYNPNQFHTEWNAEAYYYSLAREIYEGTEGKLDVFVAGAGTSGTFMGVAKYLKEQNPSIKTVIVEPQGSIINGGKSGSHETEGIGMEFFPPFFDKALYDEAYTISDKAAFARVAQLAKEEGLLVGSSSGAVFEACCQIADQTDKPLTIVTIFPDSGERYLSKNIYGGDRNHA</sequence>
<dbReference type="InterPro" id="IPR036052">
    <property type="entry name" value="TrpB-like_PALP_sf"/>
</dbReference>